<dbReference type="STRING" id="1220554.GCA_001552135_02614"/>
<dbReference type="GO" id="GO:0003677">
    <property type="term" value="F:DNA binding"/>
    <property type="evidence" value="ECO:0007669"/>
    <property type="project" value="UniProtKB-KW"/>
</dbReference>
<gene>
    <name evidence="5" type="ORF">FXF69_28705</name>
</gene>
<dbReference type="Gene3D" id="1.10.10.10">
    <property type="entry name" value="Winged helix-like DNA-binding domain superfamily/Winged helix DNA-binding domain"/>
    <property type="match status" value="1"/>
</dbReference>
<dbReference type="NCBIfam" id="NF033788">
    <property type="entry name" value="HTH_metalloreg"/>
    <property type="match status" value="1"/>
</dbReference>
<dbReference type="PRINTS" id="PR00778">
    <property type="entry name" value="HTHARSR"/>
</dbReference>
<dbReference type="InterPro" id="IPR051011">
    <property type="entry name" value="Metal_resp_trans_reg"/>
</dbReference>
<name>A0A5D0NE09_9ACTN</name>
<dbReference type="InterPro" id="IPR036390">
    <property type="entry name" value="WH_DNA-bd_sf"/>
</dbReference>
<dbReference type="PROSITE" id="PS50987">
    <property type="entry name" value="HTH_ARSR_2"/>
    <property type="match status" value="1"/>
</dbReference>
<dbReference type="EMBL" id="VSFG01000007">
    <property type="protein sequence ID" value="TYB42764.1"/>
    <property type="molecule type" value="Genomic_DNA"/>
</dbReference>
<dbReference type="SMART" id="SM00418">
    <property type="entry name" value="HTH_ARSR"/>
    <property type="match status" value="1"/>
</dbReference>
<dbReference type="RefSeq" id="WP_083980632.1">
    <property type="nucleotide sequence ID" value="NZ_VSFG01000007.1"/>
</dbReference>
<keyword evidence="3" id="KW-0804">Transcription</keyword>
<dbReference type="InterPro" id="IPR036388">
    <property type="entry name" value="WH-like_DNA-bd_sf"/>
</dbReference>
<dbReference type="GO" id="GO:0003700">
    <property type="term" value="F:DNA-binding transcription factor activity"/>
    <property type="evidence" value="ECO:0007669"/>
    <property type="project" value="InterPro"/>
</dbReference>
<dbReference type="AlphaFoldDB" id="A0A5D0NE09"/>
<sequence>MSSASDIAPDAPGAAGAAAPEAPEAVAAASAEAVAADACAVRVVDPAKVALVTAALPAGETINELAQVFGLLSDPGRLRVIIALLEGGEMCVCDIAASCGHSESAVSHALRLLRANRVVRVRRSGRMAYYRLDDSHVRMLLDLALTHIGHGEDSR</sequence>
<dbReference type="InterPro" id="IPR011991">
    <property type="entry name" value="ArsR-like_HTH"/>
</dbReference>
<organism evidence="5 6">
    <name type="scientific">Actinomadura chibensis</name>
    <dbReference type="NCBI Taxonomy" id="392828"/>
    <lineage>
        <taxon>Bacteria</taxon>
        <taxon>Bacillati</taxon>
        <taxon>Actinomycetota</taxon>
        <taxon>Actinomycetes</taxon>
        <taxon>Streptosporangiales</taxon>
        <taxon>Thermomonosporaceae</taxon>
        <taxon>Actinomadura</taxon>
    </lineage>
</organism>
<dbReference type="CDD" id="cd00090">
    <property type="entry name" value="HTH_ARSR"/>
    <property type="match status" value="1"/>
</dbReference>
<dbReference type="Proteomes" id="UP000323380">
    <property type="component" value="Unassembled WGS sequence"/>
</dbReference>
<proteinExistence type="predicted"/>
<accession>A0A5D0NE09</accession>
<evidence type="ECO:0000313" key="6">
    <source>
        <dbReference type="Proteomes" id="UP000323380"/>
    </source>
</evidence>
<dbReference type="Pfam" id="PF01022">
    <property type="entry name" value="HTH_5"/>
    <property type="match status" value="1"/>
</dbReference>
<dbReference type="SUPFAM" id="SSF46785">
    <property type="entry name" value="Winged helix' DNA-binding domain"/>
    <property type="match status" value="1"/>
</dbReference>
<comment type="caution">
    <text evidence="5">The sequence shown here is derived from an EMBL/GenBank/DDBJ whole genome shotgun (WGS) entry which is preliminary data.</text>
</comment>
<evidence type="ECO:0000259" key="4">
    <source>
        <dbReference type="PROSITE" id="PS50987"/>
    </source>
</evidence>
<evidence type="ECO:0000256" key="3">
    <source>
        <dbReference type="ARBA" id="ARBA00023163"/>
    </source>
</evidence>
<feature type="domain" description="HTH arsR-type" evidence="4">
    <location>
        <begin position="57"/>
        <end position="152"/>
    </location>
</feature>
<evidence type="ECO:0000256" key="1">
    <source>
        <dbReference type="ARBA" id="ARBA00023015"/>
    </source>
</evidence>
<keyword evidence="6" id="KW-1185">Reference proteome</keyword>
<keyword evidence="2" id="KW-0238">DNA-binding</keyword>
<dbReference type="PANTHER" id="PTHR43132:SF6">
    <property type="entry name" value="HTH-TYPE TRANSCRIPTIONAL REPRESSOR CZRA"/>
    <property type="match status" value="1"/>
</dbReference>
<dbReference type="PANTHER" id="PTHR43132">
    <property type="entry name" value="ARSENICAL RESISTANCE OPERON REPRESSOR ARSR-RELATED"/>
    <property type="match status" value="1"/>
</dbReference>
<evidence type="ECO:0000256" key="2">
    <source>
        <dbReference type="ARBA" id="ARBA00023125"/>
    </source>
</evidence>
<reference evidence="5 6" key="1">
    <citation type="submission" date="2019-08" db="EMBL/GenBank/DDBJ databases">
        <title>Actinomadura sp. nov. CYP1-5 isolated from mountain soil.</title>
        <authorList>
            <person name="Songsumanus A."/>
            <person name="Kuncharoen N."/>
            <person name="Kudo T."/>
            <person name="Yuki M."/>
            <person name="Igarashi Y."/>
            <person name="Tanasupawat S."/>
        </authorList>
    </citation>
    <scope>NUCLEOTIDE SEQUENCE [LARGE SCALE GENOMIC DNA]</scope>
    <source>
        <strain evidence="5 6">JCM 14158</strain>
    </source>
</reference>
<protein>
    <submittedName>
        <fullName evidence="5">Helix-turn-helix transcriptional regulator</fullName>
    </submittedName>
</protein>
<keyword evidence="1" id="KW-0805">Transcription regulation</keyword>
<evidence type="ECO:0000313" key="5">
    <source>
        <dbReference type="EMBL" id="TYB42764.1"/>
    </source>
</evidence>
<dbReference type="InterPro" id="IPR001845">
    <property type="entry name" value="HTH_ArsR_DNA-bd_dom"/>
</dbReference>